<evidence type="ECO:0000256" key="1">
    <source>
        <dbReference type="SAM" id="MobiDB-lite"/>
    </source>
</evidence>
<gene>
    <name evidence="2" type="ORF">ACOC_LOCUS3393</name>
</gene>
<proteinExistence type="predicted"/>
<name>A0A158PFG6_ANGCS</name>
<sequence length="492" mass="56938">MEEAKEDLIAAILQAKKCCISIQQKAWEHEKLVLRPQEDIFVRRYLYGVILSRRIRYYNGVSNEISQRGAICRMGEHLYGFEGIRDLSFQAAVDVDRFFGREPHIDLLYQSPYPSPYHFLYDYVEGYSRKFFKSSLSRSAHDLSEWQRHLHHSPTISGAVSHGELDLTREMSHRESVMKSTLPSDPYQDDVKFLQGPNPEFSATMEGTFSSRQSSYPSAINHGRFDSNGSQDWSHNYDRVAFHQRSFNYPSISSTNTFSQNISAYDKIHEESRTFPNYSEYHNIRRQNSLLFKGNRDLIREFDDSLHKVNSSLVHEENVQQTVQRPWLEESIESTTSSRYSTIENFLERNSKTTETRSPSNTNSHLEYEDRKKEDGLRKMGIGATEYKRSSAEERFATMNRAMDGEYLATSKVDNVLEKSETFLEDKIENSSSELSDSETIRATNSFNSEATLVPAEIDSSHEVIYDDVAEDPEHVYDPVANDEVRNMLITR</sequence>
<keyword evidence="3" id="KW-1185">Reference proteome</keyword>
<reference evidence="2 3" key="2">
    <citation type="submission" date="2018-11" db="EMBL/GenBank/DDBJ databases">
        <authorList>
            <consortium name="Pathogen Informatics"/>
        </authorList>
    </citation>
    <scope>NUCLEOTIDE SEQUENCE [LARGE SCALE GENOMIC DNA]</scope>
    <source>
        <strain evidence="2 3">Costa Rica</strain>
    </source>
</reference>
<dbReference type="OrthoDB" id="5831843at2759"/>
<organism evidence="4">
    <name type="scientific">Angiostrongylus costaricensis</name>
    <name type="common">Nematode worm</name>
    <dbReference type="NCBI Taxonomy" id="334426"/>
    <lineage>
        <taxon>Eukaryota</taxon>
        <taxon>Metazoa</taxon>
        <taxon>Ecdysozoa</taxon>
        <taxon>Nematoda</taxon>
        <taxon>Chromadorea</taxon>
        <taxon>Rhabditida</taxon>
        <taxon>Rhabditina</taxon>
        <taxon>Rhabditomorpha</taxon>
        <taxon>Strongyloidea</taxon>
        <taxon>Metastrongylidae</taxon>
        <taxon>Angiostrongylus</taxon>
    </lineage>
</organism>
<evidence type="ECO:0000313" key="2">
    <source>
        <dbReference type="EMBL" id="VDM54978.1"/>
    </source>
</evidence>
<dbReference type="AlphaFoldDB" id="A0A158PFG6"/>
<dbReference type="EMBL" id="UYYA01001010">
    <property type="protein sequence ID" value="VDM54978.1"/>
    <property type="molecule type" value="Genomic_DNA"/>
</dbReference>
<reference evidence="4" key="1">
    <citation type="submission" date="2016-04" db="UniProtKB">
        <authorList>
            <consortium name="WormBaseParasite"/>
        </authorList>
    </citation>
    <scope>IDENTIFICATION</scope>
</reference>
<evidence type="ECO:0000313" key="4">
    <source>
        <dbReference type="WBParaSite" id="ACOC_0000339201-mRNA-1"/>
    </source>
</evidence>
<dbReference type="Proteomes" id="UP000267027">
    <property type="component" value="Unassembled WGS sequence"/>
</dbReference>
<dbReference type="STRING" id="334426.A0A158PFG6"/>
<feature type="compositionally biased region" description="Polar residues" evidence="1">
    <location>
        <begin position="356"/>
        <end position="365"/>
    </location>
</feature>
<accession>A0A158PFG6</accession>
<protein>
    <submittedName>
        <fullName evidence="4">DCD domain-containing protein</fullName>
    </submittedName>
</protein>
<dbReference type="WBParaSite" id="ACOC_0000339201-mRNA-1">
    <property type="protein sequence ID" value="ACOC_0000339201-mRNA-1"/>
    <property type="gene ID" value="ACOC_0000339201"/>
</dbReference>
<evidence type="ECO:0000313" key="3">
    <source>
        <dbReference type="Proteomes" id="UP000267027"/>
    </source>
</evidence>
<feature type="region of interest" description="Disordered" evidence="1">
    <location>
        <begin position="348"/>
        <end position="370"/>
    </location>
</feature>